<dbReference type="Gene3D" id="1.10.238.160">
    <property type="match status" value="1"/>
</dbReference>
<evidence type="ECO:0000313" key="2">
    <source>
        <dbReference type="Proteomes" id="UP000185753"/>
    </source>
</evidence>
<proteinExistence type="predicted"/>
<protein>
    <submittedName>
        <fullName evidence="1">Transcriptional regulator</fullName>
    </submittedName>
</protein>
<keyword evidence="2" id="KW-1185">Reference proteome</keyword>
<dbReference type="OrthoDB" id="5298532at2"/>
<reference evidence="2" key="1">
    <citation type="submission" date="2016-06" db="EMBL/GenBank/DDBJ databases">
        <authorList>
            <person name="Radolfova-Krizova L."/>
            <person name="Nemec A."/>
        </authorList>
    </citation>
    <scope>NUCLEOTIDE SEQUENCE [LARGE SCALE GENOMIC DNA]</scope>
    <source>
        <strain evidence="2">ANC 4275</strain>
    </source>
</reference>
<dbReference type="Proteomes" id="UP000185753">
    <property type="component" value="Unassembled WGS sequence"/>
</dbReference>
<organism evidence="1 2">
    <name type="scientific">Acinetobacter gandensis</name>
    <dbReference type="NCBI Taxonomy" id="1443941"/>
    <lineage>
        <taxon>Bacteria</taxon>
        <taxon>Pseudomonadati</taxon>
        <taxon>Pseudomonadota</taxon>
        <taxon>Gammaproteobacteria</taxon>
        <taxon>Moraxellales</taxon>
        <taxon>Moraxellaceae</taxon>
        <taxon>Acinetobacter</taxon>
    </lineage>
</organism>
<dbReference type="AlphaFoldDB" id="A0A1A7R6S2"/>
<comment type="caution">
    <text evidence="1">The sequence shown here is derived from an EMBL/GenBank/DDBJ whole genome shotgun (WGS) entry which is preliminary data.</text>
</comment>
<sequence>MSIAKLYRVKDLVNYPARTGKVYVDRSGRTRTLSHRDATTGLLNISESMLWKLVKRGDFPAPTYITASMPTWSENQINEWLASKNRAA</sequence>
<dbReference type="STRING" id="1443941.A9J31_07485"/>
<dbReference type="EMBL" id="LZDS01000027">
    <property type="protein sequence ID" value="OBX27960.1"/>
    <property type="molecule type" value="Genomic_DNA"/>
</dbReference>
<gene>
    <name evidence="1" type="ORF">A9J31_07485</name>
</gene>
<evidence type="ECO:0000313" key="1">
    <source>
        <dbReference type="EMBL" id="OBX27960.1"/>
    </source>
</evidence>
<dbReference type="RefSeq" id="WP_067765981.1">
    <property type="nucleotide sequence ID" value="NZ_LZDS01000027.1"/>
</dbReference>
<name>A0A1A7R6S2_9GAMM</name>
<accession>A0A1A7R6S2</accession>